<reference evidence="5" key="1">
    <citation type="submission" date="2011-03" db="EMBL/GenBank/DDBJ databases">
        <title>Draft genome sequence of Brevundimonas diminuta.</title>
        <authorList>
            <person name="Brown P.J.B."/>
            <person name="Buechlein A."/>
            <person name="Hemmerich C."/>
            <person name="Brun Y.V."/>
        </authorList>
    </citation>
    <scope>NUCLEOTIDE SEQUENCE [LARGE SCALE GENOMIC DNA]</scope>
    <source>
        <strain evidence="5">C19</strain>
    </source>
</reference>
<dbReference type="Pfam" id="PF03629">
    <property type="entry name" value="SASA"/>
    <property type="match status" value="1"/>
</dbReference>
<dbReference type="Gene3D" id="2.60.120.260">
    <property type="entry name" value="Galactose-binding domain-like"/>
    <property type="match status" value="1"/>
</dbReference>
<accession>F4QN63</accession>
<dbReference type="STRING" id="715226.ABI_30710"/>
<dbReference type="InterPro" id="IPR036514">
    <property type="entry name" value="SGNH_hydro_sf"/>
</dbReference>
<feature type="chain" id="PRO_5003314259" evidence="2">
    <location>
        <begin position="20"/>
        <end position="640"/>
    </location>
</feature>
<dbReference type="Proteomes" id="UP000006512">
    <property type="component" value="Unassembled WGS sequence"/>
</dbReference>
<dbReference type="Gene3D" id="3.40.50.1110">
    <property type="entry name" value="SGNH hydrolase"/>
    <property type="match status" value="1"/>
</dbReference>
<feature type="signal peptide" evidence="2">
    <location>
        <begin position="1"/>
        <end position="19"/>
    </location>
</feature>
<evidence type="ECO:0000256" key="1">
    <source>
        <dbReference type="ARBA" id="ARBA00022801"/>
    </source>
</evidence>
<sequence>MRPVLLSLALFAAACPVVAKDEVPLRLDGLFQDHMVLPRHGAVVSGHAAPGEEITVSFFNISQLAAADDKGRFQVELPDFQPGKTSRLSVSTGSGDRVEYDDVISGDVYLCSGQSNMQMSVKRALNEDVVISNSANDLIRMATIPVNAQAKPQERFTSQIAWQKAGPDTVGDWSATCYFFAASLQKRVQVPIGLVHASLGGSDITTWLSPDALLPDYAAAQNLLNLYAEDADKAGAEFGHSFEQWWKDKGAPGTPWAATAADLRTWQAAPNVSSNWEKWGLRELASYNGPLWYGAIVTVTAEQAAQGATLELGRVDDIDQTWLNGQPVGFTSGAGTERKYKLPEGALVAGDNVVVLNVVDLWSYGGMYGDAPRQLKLADGTAVPLTGWRWNPVPAGLGNPPRAPWDATGGVSILKNGMIAPMGSFGFAGTVWYQGESNVGRPYQSLMARLFKDWRSQFGDDMVFAVVQLANYENRAVKPVESGWARLREDQRLAVLADGNAVLATAIDIGEATDIHPANKQVLGERLSRAMAIKLYGFNGSVSGPMITSVVKDGDRLVLTFDGMEGDFITYSSNRPIGFEACVGNECRYVDAEASGKTVVLLAAANATKVRFCWADAPTCNLYDGKTGLPAVPFEQAVAP</sequence>
<evidence type="ECO:0000313" key="4">
    <source>
        <dbReference type="EMBL" id="EGF91654.1"/>
    </source>
</evidence>
<dbReference type="InterPro" id="IPR008979">
    <property type="entry name" value="Galactose-bd-like_sf"/>
</dbReference>
<keyword evidence="2" id="KW-0732">Signal</keyword>
<dbReference type="EMBL" id="GL883078">
    <property type="protein sequence ID" value="EGF91654.1"/>
    <property type="molecule type" value="Genomic_DNA"/>
</dbReference>
<dbReference type="SUPFAM" id="SSF49785">
    <property type="entry name" value="Galactose-binding domain-like"/>
    <property type="match status" value="1"/>
</dbReference>
<gene>
    <name evidence="4" type="ORF">ABI_30710</name>
</gene>
<evidence type="ECO:0000259" key="3">
    <source>
        <dbReference type="Pfam" id="PF03629"/>
    </source>
</evidence>
<dbReference type="PANTHER" id="PTHR22901">
    <property type="entry name" value="SIALATE O-ACETYLESTERASE"/>
    <property type="match status" value="1"/>
</dbReference>
<evidence type="ECO:0000313" key="5">
    <source>
        <dbReference type="Proteomes" id="UP000006512"/>
    </source>
</evidence>
<dbReference type="SUPFAM" id="SSF52266">
    <property type="entry name" value="SGNH hydrolase"/>
    <property type="match status" value="1"/>
</dbReference>
<proteinExistence type="predicted"/>
<dbReference type="GO" id="GO:0001681">
    <property type="term" value="F:sialate O-acetylesterase activity"/>
    <property type="evidence" value="ECO:0007669"/>
    <property type="project" value="InterPro"/>
</dbReference>
<dbReference type="AlphaFoldDB" id="F4QN63"/>
<dbReference type="InterPro" id="IPR005181">
    <property type="entry name" value="SASA"/>
</dbReference>
<protein>
    <submittedName>
        <fullName evidence="4">Glycosyl hydrolase family 2, sugar binding domain protein</fullName>
    </submittedName>
</protein>
<dbReference type="InterPro" id="IPR039329">
    <property type="entry name" value="SIAE"/>
</dbReference>
<feature type="domain" description="Sialate O-acetylesterase" evidence="3">
    <location>
        <begin position="106"/>
        <end position="210"/>
    </location>
</feature>
<dbReference type="eggNOG" id="COG3250">
    <property type="taxonomic scope" value="Bacteria"/>
</dbReference>
<evidence type="ECO:0000256" key="2">
    <source>
        <dbReference type="SAM" id="SignalP"/>
    </source>
</evidence>
<dbReference type="PROSITE" id="PS51257">
    <property type="entry name" value="PROKAR_LIPOPROTEIN"/>
    <property type="match status" value="1"/>
</dbReference>
<organism evidence="4 5">
    <name type="scientific">Asticcacaulis biprosthecium C19</name>
    <dbReference type="NCBI Taxonomy" id="715226"/>
    <lineage>
        <taxon>Bacteria</taxon>
        <taxon>Pseudomonadati</taxon>
        <taxon>Pseudomonadota</taxon>
        <taxon>Alphaproteobacteria</taxon>
        <taxon>Caulobacterales</taxon>
        <taxon>Caulobacteraceae</taxon>
        <taxon>Asticcacaulis</taxon>
    </lineage>
</organism>
<dbReference type="GO" id="GO:0005975">
    <property type="term" value="P:carbohydrate metabolic process"/>
    <property type="evidence" value="ECO:0007669"/>
    <property type="project" value="TreeGrafter"/>
</dbReference>
<dbReference type="RefSeq" id="WP_006273858.1">
    <property type="nucleotide sequence ID" value="NZ_GL883078.1"/>
</dbReference>
<keyword evidence="5" id="KW-1185">Reference proteome</keyword>
<name>F4QN63_9CAUL</name>
<dbReference type="OrthoDB" id="9795554at2"/>
<dbReference type="PANTHER" id="PTHR22901:SF0">
    <property type="entry name" value="SIALATE O-ACETYLESTERASE"/>
    <property type="match status" value="1"/>
</dbReference>
<keyword evidence="1 4" id="KW-0378">Hydrolase</keyword>
<dbReference type="HOGENOM" id="CLU_015150_2_0_5"/>